<dbReference type="RefSeq" id="WP_054792251.1">
    <property type="nucleotide sequence ID" value="NZ_JAFBCV010000002.1"/>
</dbReference>
<keyword evidence="15" id="KW-1208">Phospholipid metabolism</keyword>
<evidence type="ECO:0000256" key="17">
    <source>
        <dbReference type="NCBIfam" id="TIGR00560"/>
    </source>
</evidence>
<evidence type="ECO:0000256" key="4">
    <source>
        <dbReference type="ARBA" id="ARBA00005189"/>
    </source>
</evidence>
<comment type="pathway">
    <text evidence="4">Lipid metabolism.</text>
</comment>
<evidence type="ECO:0000256" key="2">
    <source>
        <dbReference type="ARBA" id="ARBA00004141"/>
    </source>
</evidence>
<dbReference type="EC" id="2.7.8.5" evidence="6 17"/>
<feature type="transmembrane region" description="Helical" evidence="19">
    <location>
        <begin position="41"/>
        <end position="62"/>
    </location>
</feature>
<comment type="similarity">
    <text evidence="5 18">Belongs to the CDP-alcohol phosphatidyltransferase class-I family.</text>
</comment>
<comment type="catalytic activity">
    <reaction evidence="16">
        <text>a CDP-1,2-diacyl-sn-glycerol + sn-glycerol 3-phosphate = a 1,2-diacyl-sn-glycero-3-phospho-(1'-sn-glycero-3'-phosphate) + CMP + H(+)</text>
        <dbReference type="Rhea" id="RHEA:12593"/>
        <dbReference type="ChEBI" id="CHEBI:15378"/>
        <dbReference type="ChEBI" id="CHEBI:57597"/>
        <dbReference type="ChEBI" id="CHEBI:58332"/>
        <dbReference type="ChEBI" id="CHEBI:60110"/>
        <dbReference type="ChEBI" id="CHEBI:60377"/>
        <dbReference type="EC" id="2.7.8.5"/>
    </reaction>
</comment>
<evidence type="ECO:0000256" key="18">
    <source>
        <dbReference type="RuleBase" id="RU003750"/>
    </source>
</evidence>
<evidence type="ECO:0000256" key="7">
    <source>
        <dbReference type="ARBA" id="ARBA00014944"/>
    </source>
</evidence>
<dbReference type="EMBL" id="JAFBCV010000002">
    <property type="protein sequence ID" value="MBM7837713.1"/>
    <property type="molecule type" value="Genomic_DNA"/>
</dbReference>
<evidence type="ECO:0000256" key="8">
    <source>
        <dbReference type="ARBA" id="ARBA00022516"/>
    </source>
</evidence>
<feature type="transmembrane region" description="Helical" evidence="19">
    <location>
        <begin position="164"/>
        <end position="182"/>
    </location>
</feature>
<evidence type="ECO:0000256" key="10">
    <source>
        <dbReference type="ARBA" id="ARBA00022692"/>
    </source>
</evidence>
<evidence type="ECO:0000256" key="6">
    <source>
        <dbReference type="ARBA" id="ARBA00013170"/>
    </source>
</evidence>
<keyword evidence="9 18" id="KW-0808">Transferase</keyword>
<evidence type="ECO:0000256" key="9">
    <source>
        <dbReference type="ARBA" id="ARBA00022679"/>
    </source>
</evidence>
<dbReference type="InterPro" id="IPR050324">
    <property type="entry name" value="CDP-alcohol_PTase-I"/>
</dbReference>
<sequence length="192" mass="21007">MNLPNKITIARICMIPLFMVFLLVEVPLGEVSLFDVTISNSILVATAIFIVAAATDWLDGYYARKLNLITSFGKFLDPLADKLLVAAALIGLVELQLVPAWITIVIISREFAVTGIRLVAAAEGDVIAASNLGKWKTLTQMVAIIATLLHNIPFSALSLPFADIMLYIAAFLTIWSGIDYFLKNKHVILKSM</sequence>
<comment type="subcellular location">
    <subcellularLocation>
        <location evidence="2">Membrane</location>
        <topology evidence="2">Multi-pass membrane protein</topology>
    </subcellularLocation>
</comment>
<keyword evidence="14" id="KW-0594">Phospholipid biosynthesis</keyword>
<proteinExistence type="inferred from homology"/>
<dbReference type="PANTHER" id="PTHR14269">
    <property type="entry name" value="CDP-DIACYLGLYCEROL--GLYCEROL-3-PHOSPHATE 3-PHOSPHATIDYLTRANSFERASE-RELATED"/>
    <property type="match status" value="1"/>
</dbReference>
<keyword evidence="13 19" id="KW-0472">Membrane</keyword>
<dbReference type="InterPro" id="IPR000462">
    <property type="entry name" value="CDP-OH_P_trans"/>
</dbReference>
<evidence type="ECO:0000256" key="1">
    <source>
        <dbReference type="ARBA" id="ARBA00003973"/>
    </source>
</evidence>
<dbReference type="Pfam" id="PF01066">
    <property type="entry name" value="CDP-OH_P_transf"/>
    <property type="match status" value="1"/>
</dbReference>
<dbReference type="InterPro" id="IPR043130">
    <property type="entry name" value="CDP-OH_PTrfase_TM_dom"/>
</dbReference>
<gene>
    <name evidence="20" type="ORF">JOC54_000944</name>
</gene>
<keyword evidence="12" id="KW-0443">Lipid metabolism</keyword>
<evidence type="ECO:0000256" key="5">
    <source>
        <dbReference type="ARBA" id="ARBA00010441"/>
    </source>
</evidence>
<name>A0ABS2SQB7_9BACI</name>
<dbReference type="GO" id="GO:0008444">
    <property type="term" value="F:CDP-diacylglycerol-glycerol-3-phosphate 3-phosphatidyltransferase activity"/>
    <property type="evidence" value="ECO:0007669"/>
    <property type="project" value="UniProtKB-EC"/>
</dbReference>
<keyword evidence="11 19" id="KW-1133">Transmembrane helix</keyword>
<dbReference type="PIRSF" id="PIRSF000847">
    <property type="entry name" value="Phos_ph_gly_syn"/>
    <property type="match status" value="1"/>
</dbReference>
<reference evidence="20" key="1">
    <citation type="submission" date="2021-01" db="EMBL/GenBank/DDBJ databases">
        <title>Genomic Encyclopedia of Type Strains, Phase IV (KMG-IV): sequencing the most valuable type-strain genomes for metagenomic binning, comparative biology and taxonomic classification.</title>
        <authorList>
            <person name="Goeker M."/>
        </authorList>
    </citation>
    <scope>NUCLEOTIDE SEQUENCE</scope>
    <source>
        <strain evidence="20">DSM 21943</strain>
    </source>
</reference>
<evidence type="ECO:0000256" key="15">
    <source>
        <dbReference type="ARBA" id="ARBA00023264"/>
    </source>
</evidence>
<dbReference type="Gene3D" id="1.20.120.1760">
    <property type="match status" value="1"/>
</dbReference>
<evidence type="ECO:0000256" key="13">
    <source>
        <dbReference type="ARBA" id="ARBA00023136"/>
    </source>
</evidence>
<evidence type="ECO:0000313" key="20">
    <source>
        <dbReference type="EMBL" id="MBM7837713.1"/>
    </source>
</evidence>
<dbReference type="PROSITE" id="PS00379">
    <property type="entry name" value="CDP_ALCOHOL_P_TRANSF"/>
    <property type="match status" value="1"/>
</dbReference>
<organism evidence="20 21">
    <name type="scientific">Shouchella xiaoxiensis</name>
    <dbReference type="NCBI Taxonomy" id="766895"/>
    <lineage>
        <taxon>Bacteria</taxon>
        <taxon>Bacillati</taxon>
        <taxon>Bacillota</taxon>
        <taxon>Bacilli</taxon>
        <taxon>Bacillales</taxon>
        <taxon>Bacillaceae</taxon>
        <taxon>Shouchella</taxon>
    </lineage>
</organism>
<protein>
    <recommendedName>
        <fullName evidence="7 17">CDP-diacylglycerol--glycerol-3-phosphate 3-phosphatidyltransferase</fullName>
        <ecNumber evidence="6 17">2.7.8.5</ecNumber>
    </recommendedName>
</protein>
<feature type="transmembrane region" description="Helical" evidence="19">
    <location>
        <begin position="83"/>
        <end position="107"/>
    </location>
</feature>
<evidence type="ECO:0000256" key="19">
    <source>
        <dbReference type="SAM" id="Phobius"/>
    </source>
</evidence>
<evidence type="ECO:0000256" key="16">
    <source>
        <dbReference type="ARBA" id="ARBA00048586"/>
    </source>
</evidence>
<comment type="pathway">
    <text evidence="3">Phospholipid metabolism; phosphatidylglycerol biosynthesis; phosphatidylglycerol from CDP-diacylglycerol: step 1/2.</text>
</comment>
<evidence type="ECO:0000256" key="14">
    <source>
        <dbReference type="ARBA" id="ARBA00023209"/>
    </source>
</evidence>
<comment type="caution">
    <text evidence="20">The sequence shown here is derived from an EMBL/GenBank/DDBJ whole genome shotgun (WGS) entry which is preliminary data.</text>
</comment>
<evidence type="ECO:0000256" key="11">
    <source>
        <dbReference type="ARBA" id="ARBA00022989"/>
    </source>
</evidence>
<dbReference type="InterPro" id="IPR048254">
    <property type="entry name" value="CDP_ALCOHOL_P_TRANSF_CS"/>
</dbReference>
<evidence type="ECO:0000256" key="12">
    <source>
        <dbReference type="ARBA" id="ARBA00023098"/>
    </source>
</evidence>
<dbReference type="InterPro" id="IPR004570">
    <property type="entry name" value="Phosphatidylglycerol_P_synth"/>
</dbReference>
<keyword evidence="10 19" id="KW-0812">Transmembrane</keyword>
<comment type="function">
    <text evidence="1">This protein catalyzes the committed step to the synthesis of the acidic phospholipids.</text>
</comment>
<dbReference type="NCBIfam" id="TIGR00560">
    <property type="entry name" value="pgsA"/>
    <property type="match status" value="1"/>
</dbReference>
<accession>A0ABS2SQB7</accession>
<keyword evidence="21" id="KW-1185">Reference proteome</keyword>
<keyword evidence="8" id="KW-0444">Lipid biosynthesis</keyword>
<evidence type="ECO:0000256" key="3">
    <source>
        <dbReference type="ARBA" id="ARBA00005042"/>
    </source>
</evidence>
<dbReference type="Proteomes" id="UP001179280">
    <property type="component" value="Unassembled WGS sequence"/>
</dbReference>
<dbReference type="PANTHER" id="PTHR14269:SF62">
    <property type="entry name" value="CDP-DIACYLGLYCEROL--GLYCEROL-3-PHOSPHATE 3-PHOSPHATIDYLTRANSFERASE 1, CHLOROPLASTIC"/>
    <property type="match status" value="1"/>
</dbReference>
<evidence type="ECO:0000313" key="21">
    <source>
        <dbReference type="Proteomes" id="UP001179280"/>
    </source>
</evidence>
<feature type="transmembrane region" description="Helical" evidence="19">
    <location>
        <begin position="12"/>
        <end position="29"/>
    </location>
</feature>